<sequence length="224" mass="24957">MMSSLFSVFDPSTDIMSLPLNWISTCIGLMIMPTTFWLIPSRCIFVWDKITSTLHKEFKVLVGPIKNPGVTLTLISLFAFILFNNFLGLFPYIFTSSSHLVMTLALSLPLWMTFMIYGWFNYTQHMLAHLVPQGTPSLLMPFMVLIETTSNLIRPGTLAIRLAANMIAGHLLITLLGSTGPMLSMSSTILLTITQIALLLLELAVSIIQAYVFAVLTTLYLSEI</sequence>
<dbReference type="EMBL" id="KX057733">
    <property type="protein sequence ID" value="AQM40087.1"/>
    <property type="molecule type" value="Genomic_DNA"/>
</dbReference>
<dbReference type="Gene3D" id="1.20.120.220">
    <property type="entry name" value="ATP synthase, F0 complex, subunit A"/>
    <property type="match status" value="1"/>
</dbReference>
<dbReference type="Pfam" id="PF00119">
    <property type="entry name" value="ATP-synt_A"/>
    <property type="match status" value="1"/>
</dbReference>
<keyword evidence="5 12" id="KW-0812">Transmembrane</keyword>
<protein>
    <recommendedName>
        <fullName evidence="11">ATP synthase subunit a</fullName>
    </recommendedName>
</protein>
<dbReference type="GO" id="GO:0005743">
    <property type="term" value="C:mitochondrial inner membrane"/>
    <property type="evidence" value="ECO:0007669"/>
    <property type="project" value="UniProtKB-SubCell"/>
</dbReference>
<feature type="transmembrane region" description="Helical" evidence="12">
    <location>
        <begin position="189"/>
        <end position="214"/>
    </location>
</feature>
<evidence type="ECO:0000313" key="13">
    <source>
        <dbReference type="EMBL" id="AQM40087.1"/>
    </source>
</evidence>
<evidence type="ECO:0000256" key="6">
    <source>
        <dbReference type="ARBA" id="ARBA00022781"/>
    </source>
</evidence>
<evidence type="ECO:0000256" key="4">
    <source>
        <dbReference type="ARBA" id="ARBA00022547"/>
    </source>
</evidence>
<keyword evidence="6" id="KW-0375">Hydrogen ion transport</keyword>
<keyword evidence="3" id="KW-0813">Transport</keyword>
<reference evidence="13" key="1">
    <citation type="submission" date="2016-04" db="EMBL/GenBank/DDBJ databases">
        <title>Towards a higher-level phylogeny of ensiferan insects inferred from mitochondrial genome sequences.</title>
        <authorList>
            <person name="Zhou Z.J."/>
        </authorList>
    </citation>
    <scope>NUCLEOTIDE SEQUENCE</scope>
</reference>
<dbReference type="PROSITE" id="PS00449">
    <property type="entry name" value="ATPASE_A"/>
    <property type="match status" value="1"/>
</dbReference>
<evidence type="ECO:0000256" key="1">
    <source>
        <dbReference type="ARBA" id="ARBA00004141"/>
    </source>
</evidence>
<evidence type="ECO:0000256" key="7">
    <source>
        <dbReference type="ARBA" id="ARBA00022989"/>
    </source>
</evidence>
<evidence type="ECO:0000256" key="12">
    <source>
        <dbReference type="SAM" id="Phobius"/>
    </source>
</evidence>
<dbReference type="RefSeq" id="YP_009349913.1">
    <property type="nucleotide sequence ID" value="NC_033993.1"/>
</dbReference>
<proteinExistence type="inferred from homology"/>
<comment type="subcellular location">
    <subcellularLocation>
        <location evidence="1">Membrane</location>
        <topology evidence="1">Multi-pass membrane protein</topology>
    </subcellularLocation>
    <subcellularLocation>
        <location evidence="11">Mitochondrion inner membrane</location>
        <topology evidence="11">Multi-pass membrane protein</topology>
    </subcellularLocation>
</comment>
<comment type="similarity">
    <text evidence="2">Belongs to the ATPase A chain family.</text>
</comment>
<keyword evidence="7 12" id="KW-1133">Transmembrane helix</keyword>
<dbReference type="PRINTS" id="PR00123">
    <property type="entry name" value="ATPASEA"/>
</dbReference>
<dbReference type="CTD" id="4508"/>
<dbReference type="GO" id="GO:0046933">
    <property type="term" value="F:proton-transporting ATP synthase activity, rotational mechanism"/>
    <property type="evidence" value="ECO:0007669"/>
    <property type="project" value="TreeGrafter"/>
</dbReference>
<dbReference type="GeneID" id="31085894"/>
<keyword evidence="9 12" id="KW-0472">Membrane</keyword>
<gene>
    <name evidence="13" type="primary">ATP6</name>
</gene>
<keyword evidence="4" id="KW-0138">CF(0)</keyword>
<evidence type="ECO:0000256" key="10">
    <source>
        <dbReference type="ARBA" id="ARBA00023310"/>
    </source>
</evidence>
<dbReference type="NCBIfam" id="TIGR01131">
    <property type="entry name" value="ATP_synt_6_or_A"/>
    <property type="match status" value="1"/>
</dbReference>
<dbReference type="InterPro" id="IPR035908">
    <property type="entry name" value="F0_ATP_A_sf"/>
</dbReference>
<dbReference type="GO" id="GO:0045259">
    <property type="term" value="C:proton-transporting ATP synthase complex"/>
    <property type="evidence" value="ECO:0007669"/>
    <property type="project" value="UniProtKB-KW"/>
</dbReference>
<evidence type="ECO:0000256" key="5">
    <source>
        <dbReference type="ARBA" id="ARBA00022692"/>
    </source>
</evidence>
<dbReference type="InterPro" id="IPR000568">
    <property type="entry name" value="ATP_synth_F0_asu"/>
</dbReference>
<accession>A0A1Q1MPR7</accession>
<keyword evidence="13" id="KW-0496">Mitochondrion</keyword>
<name>A0A1Q1MPR7_9ORTH</name>
<keyword evidence="8" id="KW-0406">Ion transport</keyword>
<dbReference type="SUPFAM" id="SSF81336">
    <property type="entry name" value="F1F0 ATP synthase subunit A"/>
    <property type="match status" value="1"/>
</dbReference>
<evidence type="ECO:0000256" key="8">
    <source>
        <dbReference type="ARBA" id="ARBA00023065"/>
    </source>
</evidence>
<evidence type="ECO:0000256" key="3">
    <source>
        <dbReference type="ARBA" id="ARBA00022448"/>
    </source>
</evidence>
<keyword evidence="10" id="KW-0066">ATP synthesis</keyword>
<evidence type="ECO:0000256" key="9">
    <source>
        <dbReference type="ARBA" id="ARBA00023136"/>
    </source>
</evidence>
<feature type="transmembrane region" description="Helical" evidence="12">
    <location>
        <begin position="127"/>
        <end position="146"/>
    </location>
</feature>
<feature type="transmembrane region" description="Helical" evidence="12">
    <location>
        <begin position="69"/>
        <end position="94"/>
    </location>
</feature>
<dbReference type="AlphaFoldDB" id="A0A1Q1MPR7"/>
<dbReference type="PANTHER" id="PTHR11410">
    <property type="entry name" value="ATP SYNTHASE SUBUNIT A"/>
    <property type="match status" value="1"/>
</dbReference>
<feature type="transmembrane region" description="Helical" evidence="12">
    <location>
        <begin position="20"/>
        <end position="39"/>
    </location>
</feature>
<feature type="transmembrane region" description="Helical" evidence="12">
    <location>
        <begin position="100"/>
        <end position="120"/>
    </location>
</feature>
<organism evidence="13">
    <name type="scientific">Holochlora fruhstorferi</name>
    <dbReference type="NCBI Taxonomy" id="1945530"/>
    <lineage>
        <taxon>Eukaryota</taxon>
        <taxon>Metazoa</taxon>
        <taxon>Ecdysozoa</taxon>
        <taxon>Arthropoda</taxon>
        <taxon>Hexapoda</taxon>
        <taxon>Insecta</taxon>
        <taxon>Pterygota</taxon>
        <taxon>Neoptera</taxon>
        <taxon>Polyneoptera</taxon>
        <taxon>Orthoptera</taxon>
        <taxon>Ensifera</taxon>
        <taxon>Tettigoniidea</taxon>
        <taxon>Tettigonioidea</taxon>
        <taxon>Tettigoniidae</taxon>
        <taxon>Phaneropterinae</taxon>
        <taxon>Holochlorini</taxon>
        <taxon>Holochlora</taxon>
    </lineage>
</organism>
<dbReference type="InterPro" id="IPR023011">
    <property type="entry name" value="ATP_synth_F0_asu_AS"/>
</dbReference>
<evidence type="ECO:0000256" key="11">
    <source>
        <dbReference type="RuleBase" id="RU004450"/>
    </source>
</evidence>
<dbReference type="InterPro" id="IPR045083">
    <property type="entry name" value="ATP_synth_F0_asu_bact/mt"/>
</dbReference>
<evidence type="ECO:0000256" key="2">
    <source>
        <dbReference type="ARBA" id="ARBA00006810"/>
    </source>
</evidence>
<dbReference type="CDD" id="cd00310">
    <property type="entry name" value="ATP-synt_Fo_a_6"/>
    <property type="match status" value="1"/>
</dbReference>
<dbReference type="PANTHER" id="PTHR11410:SF0">
    <property type="entry name" value="ATP SYNTHASE SUBUNIT A"/>
    <property type="match status" value="1"/>
</dbReference>
<geneLocation type="mitochondrion" evidence="13"/>